<feature type="chain" id="PRO_5031224809" description="exo-alpha-sialidase" evidence="6">
    <location>
        <begin position="20"/>
        <end position="849"/>
    </location>
</feature>
<dbReference type="PRINTS" id="PR01803">
    <property type="entry name" value="TCSIALIDASE"/>
</dbReference>
<feature type="signal peptide" evidence="6">
    <location>
        <begin position="1"/>
        <end position="19"/>
    </location>
</feature>
<name>A0A7Z0TBL3_9FUSO</name>
<dbReference type="InterPro" id="IPR036278">
    <property type="entry name" value="Sialidase_sf"/>
</dbReference>
<keyword evidence="9" id="KW-1185">Reference proteome</keyword>
<gene>
    <name evidence="8" type="ORF">HP397_01420</name>
</gene>
<dbReference type="EC" id="3.2.1.18" evidence="3"/>
<dbReference type="GO" id="GO:0005737">
    <property type="term" value="C:cytoplasm"/>
    <property type="evidence" value="ECO:0007669"/>
    <property type="project" value="TreeGrafter"/>
</dbReference>
<dbReference type="InterPro" id="IPR011040">
    <property type="entry name" value="Sialidase"/>
</dbReference>
<organism evidence="8 9">
    <name type="scientific">Streptobacillus felis</name>
    <dbReference type="NCBI Taxonomy" id="1384509"/>
    <lineage>
        <taxon>Bacteria</taxon>
        <taxon>Fusobacteriati</taxon>
        <taxon>Fusobacteriota</taxon>
        <taxon>Fusobacteriia</taxon>
        <taxon>Fusobacteriales</taxon>
        <taxon>Leptotrichiaceae</taxon>
        <taxon>Streptobacillus</taxon>
    </lineage>
</organism>
<evidence type="ECO:0000256" key="4">
    <source>
        <dbReference type="ARBA" id="ARBA00022737"/>
    </source>
</evidence>
<dbReference type="InterPro" id="IPR008377">
    <property type="entry name" value="Sialidase_trypan"/>
</dbReference>
<dbReference type="GO" id="GO:0016020">
    <property type="term" value="C:membrane"/>
    <property type="evidence" value="ECO:0007669"/>
    <property type="project" value="TreeGrafter"/>
</dbReference>
<dbReference type="Gene3D" id="2.120.10.10">
    <property type="match status" value="1"/>
</dbReference>
<comment type="similarity">
    <text evidence="2">Belongs to the glycosyl hydrolase 33 family.</text>
</comment>
<feature type="coiled-coil region" evidence="5">
    <location>
        <begin position="503"/>
        <end position="534"/>
    </location>
</feature>
<dbReference type="AlphaFoldDB" id="A0A7Z0TBL3"/>
<dbReference type="EMBL" id="JABMKT010000004">
    <property type="protein sequence ID" value="NYV27488.1"/>
    <property type="molecule type" value="Genomic_DNA"/>
</dbReference>
<dbReference type="InterPro" id="IPR026856">
    <property type="entry name" value="Sialidase_fam"/>
</dbReference>
<comment type="catalytic activity">
    <reaction evidence="1">
        <text>Hydrolysis of alpha-(2-&gt;3)-, alpha-(2-&gt;6)-, alpha-(2-&gt;8)- glycosidic linkages of terminal sialic acid residues in oligosaccharides, glycoproteins, glycolipids, colominic acid and synthetic substrates.</text>
        <dbReference type="EC" id="3.2.1.18"/>
    </reaction>
</comment>
<evidence type="ECO:0000256" key="5">
    <source>
        <dbReference type="SAM" id="Coils"/>
    </source>
</evidence>
<feature type="domain" description="Sialidase" evidence="7">
    <location>
        <begin position="84"/>
        <end position="444"/>
    </location>
</feature>
<evidence type="ECO:0000259" key="7">
    <source>
        <dbReference type="Pfam" id="PF13859"/>
    </source>
</evidence>
<comment type="caution">
    <text evidence="8">The sequence shown here is derived from an EMBL/GenBank/DDBJ whole genome shotgun (WGS) entry which is preliminary data.</text>
</comment>
<evidence type="ECO:0000256" key="1">
    <source>
        <dbReference type="ARBA" id="ARBA00000427"/>
    </source>
</evidence>
<sequence length="849" mass="96086">MKKNLLLTLSLIVSFYTYASYNNGFFDNFTDKVNLTKVRYDNTIDANNVIGVNGNDGMWAGIGPNGEAPGTASLPYSRIPAMVITNDNKLVVMYDTRWNEHQNSNTKENVGTDHGRIDQGVSISDDGGVTWKNKTAIKFDDVWAYGGRTEPQKYRRRIMDPTLLYNHLTDEIYSLHGSWNEFSRNGGNGNWHSSRMVYYDQLIWAALMHKSKDGGETWNRTHKFDKLNNELFINHTPDNAVKALLGGVGTGIVMKDGTLVMPVQTSHESPNRSGKKPIGATLMYSRDNGKTWKIPEINNEKILMPNGSSLENMIFEIDNKLVITGRGTDTGTTLHRWAYYTEDMGQTWNKFTPLHGFQPVTSQATQGSTLYVTLPSGKKVILVSAPNGNNDNWQRGNLALWALSGKDPSQKKQITVYREGSGNRFGAGYSSLAYKGGNLFVAYEDGGDISVKNLTEFINEIENAATEWNLEDERSKDIEKVRSLDSLSEKQKEKLIAAMMEENDRAFTEALVLNNELNELDKEAEKYAEELKKNPEALASNIRKFNISLEGLQGEERDKLIKVLAVRALKSKIDDAASKFNEVIDFNPYKSIPQKFLYTRRDIIENDNRIFASYGKKLGLTKNYINENDFKLGYNHDIKNMKVGGFVEVTTSKDNAQNISVGGMFKATIEDKYTFRNFARYRYQILNDVKIGGENADDEVDNNNKIDRHNIDVYTSAEARFSPHPIVEITPKAGILLTYSHDTLLDEDVRLDRRVSASADFSVKAEAKYKNFKFKVKPEILVSDNTQYISQSNLSEKKEKIEGKIFEYNMQVGIGAEFKGAKINFDLDFNDISRDYTNYELNFSAGYNW</sequence>
<dbReference type="GO" id="GO:0009313">
    <property type="term" value="P:oligosaccharide catabolic process"/>
    <property type="evidence" value="ECO:0007669"/>
    <property type="project" value="TreeGrafter"/>
</dbReference>
<evidence type="ECO:0000313" key="9">
    <source>
        <dbReference type="Proteomes" id="UP000526184"/>
    </source>
</evidence>
<evidence type="ECO:0000256" key="6">
    <source>
        <dbReference type="SAM" id="SignalP"/>
    </source>
</evidence>
<reference evidence="8 9" key="1">
    <citation type="submission" date="2020-05" db="EMBL/GenBank/DDBJ databases">
        <title>Streptobacillus felis strain LHL191014123.</title>
        <authorList>
            <person name="Fawzy A."/>
            <person name="Rau J."/>
            <person name="Risse K."/>
            <person name="Schauerte N."/>
            <person name="Geiger C."/>
            <person name="Blom J."/>
            <person name="Imirzalioglu C."/>
            <person name="Falgenhauer J."/>
            <person name="Bach A."/>
            <person name="Herden C."/>
            <person name="Eisenberg T."/>
        </authorList>
    </citation>
    <scope>NUCLEOTIDE SEQUENCE [LARGE SCALE GENOMIC DNA]</scope>
    <source>
        <strain evidence="8 9">LHL191014123</strain>
    </source>
</reference>
<keyword evidence="5" id="KW-0175">Coiled coil</keyword>
<dbReference type="Proteomes" id="UP000526184">
    <property type="component" value="Unassembled WGS sequence"/>
</dbReference>
<evidence type="ECO:0000256" key="2">
    <source>
        <dbReference type="ARBA" id="ARBA00009348"/>
    </source>
</evidence>
<dbReference type="PANTHER" id="PTHR10628:SF30">
    <property type="entry name" value="EXO-ALPHA-SIALIDASE"/>
    <property type="match status" value="1"/>
</dbReference>
<dbReference type="PANTHER" id="PTHR10628">
    <property type="entry name" value="SIALIDASE"/>
    <property type="match status" value="1"/>
</dbReference>
<dbReference type="GO" id="GO:0006689">
    <property type="term" value="P:ganglioside catabolic process"/>
    <property type="evidence" value="ECO:0007669"/>
    <property type="project" value="TreeGrafter"/>
</dbReference>
<dbReference type="RefSeq" id="WP_180135407.1">
    <property type="nucleotide sequence ID" value="NZ_JABMKT010000004.1"/>
</dbReference>
<keyword evidence="4" id="KW-0677">Repeat</keyword>
<evidence type="ECO:0000313" key="8">
    <source>
        <dbReference type="EMBL" id="NYV27488.1"/>
    </source>
</evidence>
<proteinExistence type="inferred from homology"/>
<dbReference type="CDD" id="cd15482">
    <property type="entry name" value="Sialidase_non-viral"/>
    <property type="match status" value="1"/>
</dbReference>
<dbReference type="Pfam" id="PF13859">
    <property type="entry name" value="BNR_3"/>
    <property type="match status" value="1"/>
</dbReference>
<keyword evidence="6" id="KW-0732">Signal</keyword>
<accession>A0A7Z0TBL3</accession>
<evidence type="ECO:0000256" key="3">
    <source>
        <dbReference type="ARBA" id="ARBA00012733"/>
    </source>
</evidence>
<dbReference type="SUPFAM" id="SSF50939">
    <property type="entry name" value="Sialidases"/>
    <property type="match status" value="1"/>
</dbReference>
<dbReference type="GO" id="GO:0004308">
    <property type="term" value="F:exo-alpha-sialidase activity"/>
    <property type="evidence" value="ECO:0007669"/>
    <property type="project" value="UniProtKB-EC"/>
</dbReference>
<protein>
    <recommendedName>
        <fullName evidence="3">exo-alpha-sialidase</fullName>
        <ecNumber evidence="3">3.2.1.18</ecNumber>
    </recommendedName>
</protein>